<name>A0ACC1CXK6_9NEOP</name>
<evidence type="ECO:0000313" key="2">
    <source>
        <dbReference type="Proteomes" id="UP000824533"/>
    </source>
</evidence>
<reference evidence="1 2" key="1">
    <citation type="journal article" date="2021" name="Front. Genet.">
        <title>Chromosome-Level Genome Assembly Reveals Significant Gene Expansion in the Toll and IMD Signaling Pathways of Dendrolimus kikuchii.</title>
        <authorList>
            <person name="Zhou J."/>
            <person name="Wu P."/>
            <person name="Xiong Z."/>
            <person name="Liu N."/>
            <person name="Zhao N."/>
            <person name="Ji M."/>
            <person name="Qiu Y."/>
            <person name="Yang B."/>
        </authorList>
    </citation>
    <scope>NUCLEOTIDE SEQUENCE [LARGE SCALE GENOMIC DNA]</scope>
    <source>
        <strain evidence="1">Ann1</strain>
    </source>
</reference>
<dbReference type="Proteomes" id="UP000824533">
    <property type="component" value="Linkage Group LG14"/>
</dbReference>
<accession>A0ACC1CXK6</accession>
<keyword evidence="2" id="KW-1185">Reference proteome</keyword>
<sequence>MENENGSNLCRICLESGATIPIFESIGINNVQFKLSSCINEKVDDVEGYPRNICFTCDNTLDMVCNFINKFRESSNILKSGLAVIKQELNHEYSDNETSIDFNEFKSEPIDEDEKTLAELLQPLKIKIKKVKVEMNSVKKATKRRTKKPNQNETNKIASSILEGDFSWTGQKWCFKLGETTIRKKYKKNNKSQKEKVSKAAEKIQNVKEKIPKVKVKERLCDLCGEVFPNQDRLSIHQKVTHFKSPINCPMCQKILVSPYYLNRHIKRKHKPKDLPCPSCDRKFAFKSELKTHIKNVHNKHLKPKKIYSCKICNKTYLCSKSVVVHERSVHTGHRPAECTICGSRFYHEDYLKEHMRLHTGETPFKCPICDRGYAQRCNMKSHLRIHRMSELDAATLNLTLDHINVLYINVICDSHTTS</sequence>
<gene>
    <name evidence="1" type="ORF">K1T71_008181</name>
</gene>
<protein>
    <submittedName>
        <fullName evidence="1">Uncharacterized protein</fullName>
    </submittedName>
</protein>
<evidence type="ECO:0000313" key="1">
    <source>
        <dbReference type="EMBL" id="KAJ0176007.1"/>
    </source>
</evidence>
<dbReference type="EMBL" id="CM034400">
    <property type="protein sequence ID" value="KAJ0176007.1"/>
    <property type="molecule type" value="Genomic_DNA"/>
</dbReference>
<proteinExistence type="predicted"/>
<organism evidence="1 2">
    <name type="scientific">Dendrolimus kikuchii</name>
    <dbReference type="NCBI Taxonomy" id="765133"/>
    <lineage>
        <taxon>Eukaryota</taxon>
        <taxon>Metazoa</taxon>
        <taxon>Ecdysozoa</taxon>
        <taxon>Arthropoda</taxon>
        <taxon>Hexapoda</taxon>
        <taxon>Insecta</taxon>
        <taxon>Pterygota</taxon>
        <taxon>Neoptera</taxon>
        <taxon>Endopterygota</taxon>
        <taxon>Lepidoptera</taxon>
        <taxon>Glossata</taxon>
        <taxon>Ditrysia</taxon>
        <taxon>Bombycoidea</taxon>
        <taxon>Lasiocampidae</taxon>
        <taxon>Dendrolimus</taxon>
    </lineage>
</organism>
<comment type="caution">
    <text evidence="1">The sequence shown here is derived from an EMBL/GenBank/DDBJ whole genome shotgun (WGS) entry which is preliminary data.</text>
</comment>